<feature type="region of interest" description="Disordered" evidence="1">
    <location>
        <begin position="155"/>
        <end position="186"/>
    </location>
</feature>
<protein>
    <submittedName>
        <fullName evidence="2">Uncharacterized protein</fullName>
    </submittedName>
</protein>
<proteinExistence type="predicted"/>
<keyword evidence="3" id="KW-1185">Reference proteome</keyword>
<dbReference type="EMBL" id="QRBI01000123">
    <property type="protein sequence ID" value="RMC05524.1"/>
    <property type="molecule type" value="Genomic_DNA"/>
</dbReference>
<name>A0A3M0K2S5_HIRRU</name>
<evidence type="ECO:0000256" key="1">
    <source>
        <dbReference type="SAM" id="MobiDB-lite"/>
    </source>
</evidence>
<dbReference type="AlphaFoldDB" id="A0A3M0K2S5"/>
<dbReference type="Proteomes" id="UP000269221">
    <property type="component" value="Unassembled WGS sequence"/>
</dbReference>
<gene>
    <name evidence="2" type="ORF">DUI87_18720</name>
</gene>
<evidence type="ECO:0000313" key="3">
    <source>
        <dbReference type="Proteomes" id="UP000269221"/>
    </source>
</evidence>
<sequence length="186" mass="20646">MRKENKHLQFLQQAIGQEAAELEFQQNNSVCQVRESILMCSGTSPDLRNISKMTIKGPAVVFTSSQHSWMNPLKTVSSCSVSSCLEKETNPYLTTTTFQEVVESDKVTCKRGSMLLCSPLLQNGWLARIQAFKVAQGVWTALVATVIDSRNQLERVQEKDPGTGSGKISGKEFKELKVRAPHLKGE</sequence>
<accession>A0A3M0K2S5</accession>
<reference evidence="2 3" key="1">
    <citation type="submission" date="2018-07" db="EMBL/GenBank/DDBJ databases">
        <title>A high quality draft genome assembly of the barn swallow (H. rustica rustica).</title>
        <authorList>
            <person name="Formenti G."/>
            <person name="Chiara M."/>
            <person name="Poveda L."/>
            <person name="Francoijs K.-J."/>
            <person name="Bonisoli-Alquati A."/>
            <person name="Canova L."/>
            <person name="Gianfranceschi L."/>
            <person name="Horner D.S."/>
            <person name="Saino N."/>
        </authorList>
    </citation>
    <scope>NUCLEOTIDE SEQUENCE [LARGE SCALE GENOMIC DNA]</scope>
    <source>
        <strain evidence="2">Chelidonia</strain>
        <tissue evidence="2">Blood</tissue>
    </source>
</reference>
<organism evidence="2 3">
    <name type="scientific">Hirundo rustica rustica</name>
    <dbReference type="NCBI Taxonomy" id="333673"/>
    <lineage>
        <taxon>Eukaryota</taxon>
        <taxon>Metazoa</taxon>
        <taxon>Chordata</taxon>
        <taxon>Craniata</taxon>
        <taxon>Vertebrata</taxon>
        <taxon>Euteleostomi</taxon>
        <taxon>Archelosauria</taxon>
        <taxon>Archosauria</taxon>
        <taxon>Dinosauria</taxon>
        <taxon>Saurischia</taxon>
        <taxon>Theropoda</taxon>
        <taxon>Coelurosauria</taxon>
        <taxon>Aves</taxon>
        <taxon>Neognathae</taxon>
        <taxon>Neoaves</taxon>
        <taxon>Telluraves</taxon>
        <taxon>Australaves</taxon>
        <taxon>Passeriformes</taxon>
        <taxon>Sylvioidea</taxon>
        <taxon>Hirundinidae</taxon>
        <taxon>Hirundo</taxon>
    </lineage>
</organism>
<feature type="compositionally biased region" description="Basic and acidic residues" evidence="1">
    <location>
        <begin position="169"/>
        <end position="186"/>
    </location>
</feature>
<dbReference type="OrthoDB" id="504170at2759"/>
<evidence type="ECO:0000313" key="2">
    <source>
        <dbReference type="EMBL" id="RMC05524.1"/>
    </source>
</evidence>
<comment type="caution">
    <text evidence="2">The sequence shown here is derived from an EMBL/GenBank/DDBJ whole genome shotgun (WGS) entry which is preliminary data.</text>
</comment>